<dbReference type="GO" id="GO:0005524">
    <property type="term" value="F:ATP binding"/>
    <property type="evidence" value="ECO:0007669"/>
    <property type="project" value="InterPro"/>
</dbReference>
<keyword evidence="1" id="KW-0808">Transferase</keyword>
<evidence type="ECO:0000256" key="1">
    <source>
        <dbReference type="ARBA" id="ARBA00022679"/>
    </source>
</evidence>
<keyword evidence="2" id="KW-0547">Nucleotide-binding</keyword>
<gene>
    <name evidence="4" type="ORF">METZ01_LOCUS32651</name>
</gene>
<keyword evidence="3" id="KW-0418">Kinase</keyword>
<sequence length="186" mass="20847">MKLLIMGPPGVGKGTQAERIRDYFDIAHLSTGDILRSEIEARSSIGTEAKTYMNAGRLVPDEVLLKIVRERITKPDCVKGYLLDGFPRTIPQAEGLEKIMTDLDHKLAAVISLTADEDELVNRLVKRGQDSGRSDDTPEIIRNRQNIYWEQTAPLLDFYRSKGVLRDVDGLGNIAEITDRILNVLK</sequence>
<dbReference type="HAMAP" id="MF_00235">
    <property type="entry name" value="Adenylate_kinase_Adk"/>
    <property type="match status" value="1"/>
</dbReference>
<dbReference type="InterPro" id="IPR000850">
    <property type="entry name" value="Adenylat/UMP-CMP_kin"/>
</dbReference>
<organism evidence="4">
    <name type="scientific">marine metagenome</name>
    <dbReference type="NCBI Taxonomy" id="408172"/>
    <lineage>
        <taxon>unclassified sequences</taxon>
        <taxon>metagenomes</taxon>
        <taxon>ecological metagenomes</taxon>
    </lineage>
</organism>
<dbReference type="SUPFAM" id="SSF52540">
    <property type="entry name" value="P-loop containing nucleoside triphosphate hydrolases"/>
    <property type="match status" value="1"/>
</dbReference>
<dbReference type="CDD" id="cd01428">
    <property type="entry name" value="ADK"/>
    <property type="match status" value="1"/>
</dbReference>
<evidence type="ECO:0000256" key="3">
    <source>
        <dbReference type="ARBA" id="ARBA00022777"/>
    </source>
</evidence>
<dbReference type="PROSITE" id="PS00113">
    <property type="entry name" value="ADENYLATE_KINASE"/>
    <property type="match status" value="1"/>
</dbReference>
<dbReference type="InterPro" id="IPR033690">
    <property type="entry name" value="Adenylat_kinase_CS"/>
</dbReference>
<dbReference type="PRINTS" id="PR00094">
    <property type="entry name" value="ADENYLTKNASE"/>
</dbReference>
<dbReference type="NCBIfam" id="NF011101">
    <property type="entry name" value="PRK14528.1"/>
    <property type="match status" value="1"/>
</dbReference>
<dbReference type="EMBL" id="UINC01001402">
    <property type="protein sequence ID" value="SUZ79797.1"/>
    <property type="molecule type" value="Genomic_DNA"/>
</dbReference>
<proteinExistence type="inferred from homology"/>
<dbReference type="GO" id="GO:0019205">
    <property type="term" value="F:nucleobase-containing compound kinase activity"/>
    <property type="evidence" value="ECO:0007669"/>
    <property type="project" value="InterPro"/>
</dbReference>
<dbReference type="PANTHER" id="PTHR23359">
    <property type="entry name" value="NUCLEOTIDE KINASE"/>
    <property type="match status" value="1"/>
</dbReference>
<dbReference type="NCBIfam" id="NF001381">
    <property type="entry name" value="PRK00279.1-3"/>
    <property type="match status" value="1"/>
</dbReference>
<protein>
    <recommendedName>
        <fullName evidence="5">Adenylate kinase active site lid domain-containing protein</fullName>
    </recommendedName>
</protein>
<evidence type="ECO:0008006" key="5">
    <source>
        <dbReference type="Google" id="ProtNLM"/>
    </source>
</evidence>
<dbReference type="Gene3D" id="3.40.50.300">
    <property type="entry name" value="P-loop containing nucleotide triphosphate hydrolases"/>
    <property type="match status" value="1"/>
</dbReference>
<evidence type="ECO:0000313" key="4">
    <source>
        <dbReference type="EMBL" id="SUZ79797.1"/>
    </source>
</evidence>
<reference evidence="4" key="1">
    <citation type="submission" date="2018-05" db="EMBL/GenBank/DDBJ databases">
        <authorList>
            <person name="Lanie J.A."/>
            <person name="Ng W.-L."/>
            <person name="Kazmierczak K.M."/>
            <person name="Andrzejewski T.M."/>
            <person name="Davidsen T.M."/>
            <person name="Wayne K.J."/>
            <person name="Tettelin H."/>
            <person name="Glass J.I."/>
            <person name="Rusch D."/>
            <person name="Podicherti R."/>
            <person name="Tsui H.-C.T."/>
            <person name="Winkler M.E."/>
        </authorList>
    </citation>
    <scope>NUCLEOTIDE SEQUENCE</scope>
</reference>
<dbReference type="AlphaFoldDB" id="A0A381QPE9"/>
<dbReference type="GO" id="GO:0006139">
    <property type="term" value="P:nucleobase-containing compound metabolic process"/>
    <property type="evidence" value="ECO:0007669"/>
    <property type="project" value="InterPro"/>
</dbReference>
<evidence type="ECO:0000256" key="2">
    <source>
        <dbReference type="ARBA" id="ARBA00022741"/>
    </source>
</evidence>
<dbReference type="InterPro" id="IPR027417">
    <property type="entry name" value="P-loop_NTPase"/>
</dbReference>
<accession>A0A381QPE9</accession>
<dbReference type="NCBIfam" id="NF011104">
    <property type="entry name" value="PRK14531.1"/>
    <property type="match status" value="1"/>
</dbReference>
<dbReference type="NCBIfam" id="NF011105">
    <property type="entry name" value="PRK14532.1"/>
    <property type="match status" value="1"/>
</dbReference>
<dbReference type="Pfam" id="PF00406">
    <property type="entry name" value="ADK"/>
    <property type="match status" value="1"/>
</dbReference>
<name>A0A381QPE9_9ZZZZ</name>
<dbReference type="NCBIfam" id="NF011100">
    <property type="entry name" value="PRK14527.1"/>
    <property type="match status" value="1"/>
</dbReference>